<protein>
    <submittedName>
        <fullName evidence="2">Uncharacterized protein</fullName>
    </submittedName>
</protein>
<reference evidence="2" key="1">
    <citation type="journal article" date="2008" name="BMC Genomics">
        <title>A conifer genomics resource of 200,000 spruce (Picea spp.) ESTs and 6,464 high-quality, sequence-finished full-length cDNAs for Sitka spruce (Picea sitchensis).</title>
        <authorList>
            <person name="Ralph S.G."/>
            <person name="Chun H.J."/>
            <person name="Kolosova N."/>
            <person name="Cooper D."/>
            <person name="Oddy C."/>
            <person name="Ritland C.E."/>
            <person name="Kirkpatrick R."/>
            <person name="Moore R."/>
            <person name="Barber S."/>
            <person name="Holt R.A."/>
            <person name="Jones S.J."/>
            <person name="Marra M.A."/>
            <person name="Douglas C.J."/>
            <person name="Ritland K."/>
            <person name="Bohlmann J."/>
        </authorList>
    </citation>
    <scope>NUCLEOTIDE SEQUENCE</scope>
    <source>
        <tissue evidence="2">Green portion of the leader tissue</tissue>
    </source>
</reference>
<keyword evidence="1" id="KW-0472">Membrane</keyword>
<evidence type="ECO:0000256" key="1">
    <source>
        <dbReference type="SAM" id="Phobius"/>
    </source>
</evidence>
<accession>A9NY75</accession>
<keyword evidence="1" id="KW-0812">Transmembrane</keyword>
<dbReference type="AlphaFoldDB" id="A9NY75"/>
<evidence type="ECO:0000313" key="2">
    <source>
        <dbReference type="EMBL" id="ABK25586.1"/>
    </source>
</evidence>
<name>A9NY75_PICSI</name>
<proteinExistence type="evidence at transcript level"/>
<feature type="transmembrane region" description="Helical" evidence="1">
    <location>
        <begin position="15"/>
        <end position="34"/>
    </location>
</feature>
<dbReference type="EMBL" id="EF086315">
    <property type="protein sequence ID" value="ABK25586.1"/>
    <property type="molecule type" value="mRNA"/>
</dbReference>
<keyword evidence="1" id="KW-1133">Transmembrane helix</keyword>
<sequence length="58" mass="6677">MRVSSNSKVFLYPEISSSSFSCSICMLFGTFLIADTIFSRLELYIAVLRYFSSEMRKC</sequence>
<organism evidence="2">
    <name type="scientific">Picea sitchensis</name>
    <name type="common">Sitka spruce</name>
    <name type="synonym">Pinus sitchensis</name>
    <dbReference type="NCBI Taxonomy" id="3332"/>
    <lineage>
        <taxon>Eukaryota</taxon>
        <taxon>Viridiplantae</taxon>
        <taxon>Streptophyta</taxon>
        <taxon>Embryophyta</taxon>
        <taxon>Tracheophyta</taxon>
        <taxon>Spermatophyta</taxon>
        <taxon>Pinopsida</taxon>
        <taxon>Pinidae</taxon>
        <taxon>Conifers I</taxon>
        <taxon>Pinales</taxon>
        <taxon>Pinaceae</taxon>
        <taxon>Picea</taxon>
    </lineage>
</organism>